<sequence>MKCYKVKTSTVKIETHKSPIGKEGQISEFKPDNCKKNFQQKFVLTKKQVRIIWAPYWLLWHPNLCVNM</sequence>
<gene>
    <name evidence="1" type="ORF">DFQ04_2802</name>
</gene>
<comment type="caution">
    <text evidence="1">The sequence shown here is derived from an EMBL/GenBank/DDBJ whole genome shotgun (WGS) entry which is preliminary data.</text>
</comment>
<dbReference type="Proteomes" id="UP000294535">
    <property type="component" value="Unassembled WGS sequence"/>
</dbReference>
<organism evidence="1 2">
    <name type="scientific">Algoriphagus boseongensis</name>
    <dbReference type="NCBI Taxonomy" id="1442587"/>
    <lineage>
        <taxon>Bacteria</taxon>
        <taxon>Pseudomonadati</taxon>
        <taxon>Bacteroidota</taxon>
        <taxon>Cytophagia</taxon>
        <taxon>Cytophagales</taxon>
        <taxon>Cyclobacteriaceae</taxon>
        <taxon>Algoriphagus</taxon>
    </lineage>
</organism>
<protein>
    <submittedName>
        <fullName evidence="1">Uncharacterized protein</fullName>
    </submittedName>
</protein>
<dbReference type="AlphaFoldDB" id="A0A4R6T307"/>
<reference evidence="1 2" key="1">
    <citation type="submission" date="2019-03" db="EMBL/GenBank/DDBJ databases">
        <title>Genomic Encyclopedia of Type Strains, Phase III (KMG-III): the genomes of soil and plant-associated and newly described type strains.</title>
        <authorList>
            <person name="Whitman W."/>
        </authorList>
    </citation>
    <scope>NUCLEOTIDE SEQUENCE [LARGE SCALE GENOMIC DNA]</scope>
    <source>
        <strain evidence="1 2">CECT 8446</strain>
    </source>
</reference>
<proteinExistence type="predicted"/>
<dbReference type="EMBL" id="SNYF01000008">
    <property type="protein sequence ID" value="TDQ14921.1"/>
    <property type="molecule type" value="Genomic_DNA"/>
</dbReference>
<accession>A0A4R6T307</accession>
<keyword evidence="2" id="KW-1185">Reference proteome</keyword>
<evidence type="ECO:0000313" key="1">
    <source>
        <dbReference type="EMBL" id="TDQ14921.1"/>
    </source>
</evidence>
<evidence type="ECO:0000313" key="2">
    <source>
        <dbReference type="Proteomes" id="UP000294535"/>
    </source>
</evidence>
<name>A0A4R6T307_9BACT</name>